<reference evidence="3" key="2">
    <citation type="submission" date="2020-09" db="EMBL/GenBank/DDBJ databases">
        <authorList>
            <person name="Sun Q."/>
            <person name="Zhou Y."/>
        </authorList>
    </citation>
    <scope>NUCLEOTIDE SEQUENCE</scope>
    <source>
        <strain evidence="3">CGMCC 1.15762</strain>
    </source>
</reference>
<keyword evidence="1" id="KW-0812">Transmembrane</keyword>
<name>A0A8J2ZMK8_9RHOB</name>
<dbReference type="Pfam" id="PF23893">
    <property type="entry name" value="Y4YQ_C"/>
    <property type="match status" value="1"/>
</dbReference>
<dbReference type="AlphaFoldDB" id="A0A8J2ZMK8"/>
<proteinExistence type="predicted"/>
<comment type="caution">
    <text evidence="3">The sequence shown here is derived from an EMBL/GenBank/DDBJ whole genome shotgun (WGS) entry which is preliminary data.</text>
</comment>
<keyword evidence="1" id="KW-1133">Transmembrane helix</keyword>
<evidence type="ECO:0000259" key="2">
    <source>
        <dbReference type="Pfam" id="PF23893"/>
    </source>
</evidence>
<evidence type="ECO:0000313" key="4">
    <source>
        <dbReference type="Proteomes" id="UP000617145"/>
    </source>
</evidence>
<keyword evidence="4" id="KW-1185">Reference proteome</keyword>
<accession>A0A8J2ZMK8</accession>
<dbReference type="InterPro" id="IPR057770">
    <property type="entry name" value="YscD/Y4YQ_C"/>
</dbReference>
<dbReference type="RefSeq" id="WP_188791828.1">
    <property type="nucleotide sequence ID" value="NZ_BMJV01000009.1"/>
</dbReference>
<keyword evidence="1" id="KW-0472">Membrane</keyword>
<evidence type="ECO:0000256" key="1">
    <source>
        <dbReference type="SAM" id="Phobius"/>
    </source>
</evidence>
<gene>
    <name evidence="3" type="ORF">GCM10011415_37600</name>
</gene>
<sequence length="319" mass="34276">MIDGLVSQMRWSAARLERRIRGALALDREAEIEMGSTGGLLQGSRRQFSGNLVDIGSGPQDDVRLPDEDVVEGHVRIHLRPTAFGIFMTVEARGAGVVVDGDEVAQGSESHEIRLPATLELGSASMRLAPPESASARRSTQSMTFGVGCVVASLLLGVVFGALVPPSGVEMRATAPYRPTEPALPPEGAPERQAMQTVRERLTEVGLSPFIEADLAPGGTLVVNGVIPARAEPDWRSFNRWYDRQPGLPVMVRNVTVAGGLSDLPAIALIHLEEPRQVQFADGTRVGKGDLVVDGWQVEAIADTEMTLTRRGERIAVSY</sequence>
<reference evidence="3" key="1">
    <citation type="journal article" date="2014" name="Int. J. Syst. Evol. Microbiol.">
        <title>Complete genome sequence of Corynebacterium casei LMG S-19264T (=DSM 44701T), isolated from a smear-ripened cheese.</title>
        <authorList>
            <consortium name="US DOE Joint Genome Institute (JGI-PGF)"/>
            <person name="Walter F."/>
            <person name="Albersmeier A."/>
            <person name="Kalinowski J."/>
            <person name="Ruckert C."/>
        </authorList>
    </citation>
    <scope>NUCLEOTIDE SEQUENCE</scope>
    <source>
        <strain evidence="3">CGMCC 1.15762</strain>
    </source>
</reference>
<dbReference type="Gene3D" id="2.60.200.20">
    <property type="match status" value="1"/>
</dbReference>
<dbReference type="Proteomes" id="UP000617145">
    <property type="component" value="Unassembled WGS sequence"/>
</dbReference>
<dbReference type="EMBL" id="BMJV01000009">
    <property type="protein sequence ID" value="GGG84049.1"/>
    <property type="molecule type" value="Genomic_DNA"/>
</dbReference>
<feature type="domain" description="YscD/Y4YQ C-terminal" evidence="2">
    <location>
        <begin position="280"/>
        <end position="317"/>
    </location>
</feature>
<organism evidence="3 4">
    <name type="scientific">Salipiger pallidus</name>
    <dbReference type="NCBI Taxonomy" id="1775170"/>
    <lineage>
        <taxon>Bacteria</taxon>
        <taxon>Pseudomonadati</taxon>
        <taxon>Pseudomonadota</taxon>
        <taxon>Alphaproteobacteria</taxon>
        <taxon>Rhodobacterales</taxon>
        <taxon>Roseobacteraceae</taxon>
        <taxon>Salipiger</taxon>
    </lineage>
</organism>
<evidence type="ECO:0000313" key="3">
    <source>
        <dbReference type="EMBL" id="GGG84049.1"/>
    </source>
</evidence>
<feature type="transmembrane region" description="Helical" evidence="1">
    <location>
        <begin position="145"/>
        <end position="164"/>
    </location>
</feature>
<protein>
    <recommendedName>
        <fullName evidence="2">YscD/Y4YQ C-terminal domain-containing protein</fullName>
    </recommendedName>
</protein>